<gene>
    <name evidence="3" type="ORF">DFR38_111129</name>
</gene>
<evidence type="ECO:0000313" key="3">
    <source>
        <dbReference type="EMBL" id="PXX45732.1"/>
    </source>
</evidence>
<dbReference type="AlphaFoldDB" id="A0A318JC57"/>
<sequence length="146" mass="15746">MSNPQDNLLQRLADTGYQAVDAARLDSLASATPNLIVMLNADPVKYPEVLDNVVIVPEVLREFPADTFHVAYADLPASQAIAKRFGILKFPALLFLRQGEYVGIIAGLQDWPDIVHSFADKLTAPTRRPPSVGIAVTSASSEKGCA</sequence>
<protein>
    <recommendedName>
        <fullName evidence="2">Hydrogenase expression/formation protein</fullName>
    </recommendedName>
</protein>
<evidence type="ECO:0000256" key="2">
    <source>
        <dbReference type="PIRNR" id="PIRNR038934"/>
    </source>
</evidence>
<dbReference type="EMBL" id="QJKC01000011">
    <property type="protein sequence ID" value="PXX45732.1"/>
    <property type="molecule type" value="Genomic_DNA"/>
</dbReference>
<dbReference type="OrthoDB" id="6560050at2"/>
<evidence type="ECO:0000313" key="4">
    <source>
        <dbReference type="Proteomes" id="UP000248395"/>
    </source>
</evidence>
<reference evidence="3 4" key="1">
    <citation type="submission" date="2018-05" db="EMBL/GenBank/DDBJ databases">
        <title>Genomic Encyclopedia of Type Strains, Phase IV (KMG-IV): sequencing the most valuable type-strain genomes for metagenomic binning, comparative biology and taxonomic classification.</title>
        <authorList>
            <person name="Goeker M."/>
        </authorList>
    </citation>
    <scope>NUCLEOTIDE SEQUENCE [LARGE SCALE GENOMIC DNA]</scope>
    <source>
        <strain evidence="3 4">DSM 25134</strain>
    </source>
</reference>
<dbReference type="InterPro" id="IPR010893">
    <property type="entry name" value="NiFe-hyd_mat_HyaE"/>
</dbReference>
<dbReference type="CDD" id="cd02965">
    <property type="entry name" value="HyaE"/>
    <property type="match status" value="1"/>
</dbReference>
<proteinExistence type="inferred from homology"/>
<dbReference type="Gene3D" id="3.40.30.10">
    <property type="entry name" value="Glutaredoxin"/>
    <property type="match status" value="1"/>
</dbReference>
<accession>A0A318JC57</accession>
<dbReference type="PIRSF" id="PIRSF038934">
    <property type="entry name" value="HyaE_HupG"/>
    <property type="match status" value="1"/>
</dbReference>
<keyword evidence="4" id="KW-1185">Reference proteome</keyword>
<organism evidence="3 4">
    <name type="scientific">Aquitalea magnusonii</name>
    <dbReference type="NCBI Taxonomy" id="332411"/>
    <lineage>
        <taxon>Bacteria</taxon>
        <taxon>Pseudomonadati</taxon>
        <taxon>Pseudomonadota</taxon>
        <taxon>Betaproteobacteria</taxon>
        <taxon>Neisseriales</taxon>
        <taxon>Chromobacteriaceae</taxon>
        <taxon>Aquitalea</taxon>
    </lineage>
</organism>
<evidence type="ECO:0000256" key="1">
    <source>
        <dbReference type="ARBA" id="ARBA00009004"/>
    </source>
</evidence>
<dbReference type="InterPro" id="IPR036249">
    <property type="entry name" value="Thioredoxin-like_sf"/>
</dbReference>
<dbReference type="Pfam" id="PF07449">
    <property type="entry name" value="HyaE"/>
    <property type="match status" value="1"/>
</dbReference>
<comment type="similarity">
    <text evidence="1 2">Belongs to the HupG/HyaE family.</text>
</comment>
<name>A0A318JC57_9NEIS</name>
<dbReference type="SUPFAM" id="SSF52833">
    <property type="entry name" value="Thioredoxin-like"/>
    <property type="match status" value="1"/>
</dbReference>
<dbReference type="Proteomes" id="UP000248395">
    <property type="component" value="Unassembled WGS sequence"/>
</dbReference>
<comment type="caution">
    <text evidence="3">The sequence shown here is derived from an EMBL/GenBank/DDBJ whole genome shotgun (WGS) entry which is preliminary data.</text>
</comment>
<dbReference type="RefSeq" id="WP_059287486.1">
    <property type="nucleotide sequence ID" value="NZ_LNQU01000238.1"/>
</dbReference>